<dbReference type="InterPro" id="IPR023193">
    <property type="entry name" value="EPSP_synthase_CS"/>
</dbReference>
<gene>
    <name evidence="11" type="ORF">METZ01_LOCUS84203</name>
</gene>
<dbReference type="PANTHER" id="PTHR21090">
    <property type="entry name" value="AROM/DEHYDROQUINATE SYNTHASE"/>
    <property type="match status" value="1"/>
</dbReference>
<dbReference type="UniPathway" id="UPA00053">
    <property type="reaction ID" value="UER00089"/>
</dbReference>
<accession>A0A381UT96</accession>
<dbReference type="NCBIfam" id="TIGR01356">
    <property type="entry name" value="aroA"/>
    <property type="match status" value="1"/>
</dbReference>
<dbReference type="PANTHER" id="PTHR21090:SF5">
    <property type="entry name" value="PENTAFUNCTIONAL AROM POLYPEPTIDE"/>
    <property type="match status" value="1"/>
</dbReference>
<evidence type="ECO:0000256" key="9">
    <source>
        <dbReference type="ARBA" id="ARBA00044633"/>
    </source>
</evidence>
<keyword evidence="5" id="KW-0028">Amino-acid biosynthesis</keyword>
<dbReference type="GO" id="GO:0003866">
    <property type="term" value="F:3-phosphoshikimate 1-carboxyvinyltransferase activity"/>
    <property type="evidence" value="ECO:0007669"/>
    <property type="project" value="UniProtKB-EC"/>
</dbReference>
<evidence type="ECO:0000259" key="10">
    <source>
        <dbReference type="Pfam" id="PF00275"/>
    </source>
</evidence>
<evidence type="ECO:0000256" key="8">
    <source>
        <dbReference type="ARBA" id="ARBA00030046"/>
    </source>
</evidence>
<keyword evidence="4" id="KW-0963">Cytoplasm</keyword>
<feature type="domain" description="Enolpyruvate transferase" evidence="10">
    <location>
        <begin position="16"/>
        <end position="430"/>
    </location>
</feature>
<dbReference type="EMBL" id="UINC01007089">
    <property type="protein sequence ID" value="SVA31349.1"/>
    <property type="molecule type" value="Genomic_DNA"/>
</dbReference>
<dbReference type="HAMAP" id="MF_00210">
    <property type="entry name" value="EPSP_synth"/>
    <property type="match status" value="1"/>
</dbReference>
<dbReference type="PROSITE" id="PS00104">
    <property type="entry name" value="EPSP_SYNTHASE_1"/>
    <property type="match status" value="1"/>
</dbReference>
<comment type="pathway">
    <text evidence="1">Metabolic intermediate biosynthesis; chorismate biosynthesis; chorismate from D-erythrose 4-phosphate and phosphoenolpyruvate: step 6/7.</text>
</comment>
<comment type="similarity">
    <text evidence="2">Belongs to the EPSP synthase family.</text>
</comment>
<evidence type="ECO:0000256" key="1">
    <source>
        <dbReference type="ARBA" id="ARBA00004811"/>
    </source>
</evidence>
<dbReference type="SUPFAM" id="SSF55205">
    <property type="entry name" value="EPT/RTPC-like"/>
    <property type="match status" value="1"/>
</dbReference>
<evidence type="ECO:0000313" key="11">
    <source>
        <dbReference type="EMBL" id="SVA31349.1"/>
    </source>
</evidence>
<evidence type="ECO:0000256" key="4">
    <source>
        <dbReference type="ARBA" id="ARBA00022490"/>
    </source>
</evidence>
<dbReference type="Gene3D" id="3.65.10.10">
    <property type="entry name" value="Enolpyruvate transferase domain"/>
    <property type="match status" value="2"/>
</dbReference>
<dbReference type="GO" id="GO:0009073">
    <property type="term" value="P:aromatic amino acid family biosynthetic process"/>
    <property type="evidence" value="ECO:0007669"/>
    <property type="project" value="UniProtKB-KW"/>
</dbReference>
<evidence type="ECO:0000256" key="6">
    <source>
        <dbReference type="ARBA" id="ARBA00022679"/>
    </source>
</evidence>
<dbReference type="InterPro" id="IPR001986">
    <property type="entry name" value="Enolpyruvate_Tfrase_dom"/>
</dbReference>
<keyword evidence="6" id="KW-0808">Transferase</keyword>
<dbReference type="FunFam" id="3.65.10.10:FF:000005">
    <property type="entry name" value="3-phosphoshikimate 1-carboxyvinyltransferase"/>
    <property type="match status" value="1"/>
</dbReference>
<comment type="catalytic activity">
    <reaction evidence="9">
        <text>3-phosphoshikimate + phosphoenolpyruvate = 5-O-(1-carboxyvinyl)-3-phosphoshikimate + phosphate</text>
        <dbReference type="Rhea" id="RHEA:21256"/>
        <dbReference type="ChEBI" id="CHEBI:43474"/>
        <dbReference type="ChEBI" id="CHEBI:57701"/>
        <dbReference type="ChEBI" id="CHEBI:58702"/>
        <dbReference type="ChEBI" id="CHEBI:145989"/>
        <dbReference type="EC" id="2.5.1.19"/>
    </reaction>
    <physiologicalReaction direction="left-to-right" evidence="9">
        <dbReference type="Rhea" id="RHEA:21257"/>
    </physiologicalReaction>
</comment>
<dbReference type="PROSITE" id="PS00885">
    <property type="entry name" value="EPSP_SYNTHASE_2"/>
    <property type="match status" value="1"/>
</dbReference>
<dbReference type="GO" id="GO:0008652">
    <property type="term" value="P:amino acid biosynthetic process"/>
    <property type="evidence" value="ECO:0007669"/>
    <property type="project" value="UniProtKB-KW"/>
</dbReference>
<keyword evidence="7" id="KW-0057">Aromatic amino acid biosynthesis</keyword>
<proteinExistence type="inferred from homology"/>
<organism evidence="11">
    <name type="scientific">marine metagenome</name>
    <dbReference type="NCBI Taxonomy" id="408172"/>
    <lineage>
        <taxon>unclassified sequences</taxon>
        <taxon>metagenomes</taxon>
        <taxon>ecological metagenomes</taxon>
    </lineage>
</organism>
<evidence type="ECO:0000256" key="5">
    <source>
        <dbReference type="ARBA" id="ARBA00022605"/>
    </source>
</evidence>
<dbReference type="AlphaFoldDB" id="A0A381UT96"/>
<name>A0A381UT96_9ZZZZ</name>
<reference evidence="11" key="1">
    <citation type="submission" date="2018-05" db="EMBL/GenBank/DDBJ databases">
        <authorList>
            <person name="Lanie J.A."/>
            <person name="Ng W.-L."/>
            <person name="Kazmierczak K.M."/>
            <person name="Andrzejewski T.M."/>
            <person name="Davidsen T.M."/>
            <person name="Wayne K.J."/>
            <person name="Tettelin H."/>
            <person name="Glass J.I."/>
            <person name="Rusch D."/>
            <person name="Podicherti R."/>
            <person name="Tsui H.-C.T."/>
            <person name="Winkler M.E."/>
        </authorList>
    </citation>
    <scope>NUCLEOTIDE SEQUENCE</scope>
</reference>
<dbReference type="Pfam" id="PF00275">
    <property type="entry name" value="EPSP_synthase"/>
    <property type="match status" value="1"/>
</dbReference>
<sequence>MNIKMSLKGNTNFRIEPSNSIIGKVNIPGDKSISHRAIILAAIADGESRIKNFLQGEDTLATIRVFQKMGVNIKNDGDIIIVKGVGLHGLRAENPTLDFGNSGTSVRLLSGLLSAQNFSSQLIGDESLMKRPMFRIINPLQKMNAKINCTDLGTLPIKIEGGQKIEGIEYELPIFSAQLKSCLLLAGLYAEGTTKIIENMATRDHTERMLANFSHSVIKKGNQISIKKADRLIGCEIIVPGDFSSAAYFIVAAILTPNSNIILENVGVNPTRNAMIKIMKLMGADVELKNERLESGEPVATIYAKTSKLIGIDIPEELVPVAIDELPIILVAAACAKGKTKLSGAAELRVKESDRIQSMLDGFISLGIKVKALEDGMIIEGGQYNGGVINSNDDHRIAMAFSIAGIIAKAPIIINSCKNVATSFPEFVDTAKHLGMNIDYV</sequence>
<dbReference type="EC" id="2.5.1.19" evidence="3"/>
<dbReference type="GO" id="GO:0009423">
    <property type="term" value="P:chorismate biosynthetic process"/>
    <property type="evidence" value="ECO:0007669"/>
    <property type="project" value="UniProtKB-UniPathway"/>
</dbReference>
<evidence type="ECO:0000256" key="3">
    <source>
        <dbReference type="ARBA" id="ARBA00012450"/>
    </source>
</evidence>
<dbReference type="InterPro" id="IPR013792">
    <property type="entry name" value="RNA3'P_cycl/enolpyr_Trfase_a/b"/>
</dbReference>
<dbReference type="CDD" id="cd01556">
    <property type="entry name" value="EPSP_synthase"/>
    <property type="match status" value="1"/>
</dbReference>
<protein>
    <recommendedName>
        <fullName evidence="3">3-phosphoshikimate 1-carboxyvinyltransferase</fullName>
        <ecNumber evidence="3">2.5.1.19</ecNumber>
    </recommendedName>
    <alternativeName>
        <fullName evidence="8">5-enolpyruvylshikimate-3-phosphate synthase</fullName>
    </alternativeName>
</protein>
<evidence type="ECO:0000256" key="2">
    <source>
        <dbReference type="ARBA" id="ARBA00009948"/>
    </source>
</evidence>
<dbReference type="PIRSF" id="PIRSF000505">
    <property type="entry name" value="EPSPS"/>
    <property type="match status" value="1"/>
</dbReference>
<dbReference type="InterPro" id="IPR006264">
    <property type="entry name" value="EPSP_synthase"/>
</dbReference>
<dbReference type="InterPro" id="IPR036968">
    <property type="entry name" value="Enolpyruvate_Tfrase_sf"/>
</dbReference>
<evidence type="ECO:0000256" key="7">
    <source>
        <dbReference type="ARBA" id="ARBA00023141"/>
    </source>
</evidence>
<dbReference type="FunFam" id="3.65.10.10:FF:000006">
    <property type="entry name" value="3-phosphoshikimate 1-carboxyvinyltransferase"/>
    <property type="match status" value="1"/>
</dbReference>